<dbReference type="EMBL" id="BJWL01000003">
    <property type="protein sequence ID" value="GFY84779.1"/>
    <property type="molecule type" value="Genomic_DNA"/>
</dbReference>
<proteinExistence type="predicted"/>
<organism evidence="1 2">
    <name type="scientific">Actinidia rufa</name>
    <dbReference type="NCBI Taxonomy" id="165716"/>
    <lineage>
        <taxon>Eukaryota</taxon>
        <taxon>Viridiplantae</taxon>
        <taxon>Streptophyta</taxon>
        <taxon>Embryophyta</taxon>
        <taxon>Tracheophyta</taxon>
        <taxon>Spermatophyta</taxon>
        <taxon>Magnoliopsida</taxon>
        <taxon>eudicotyledons</taxon>
        <taxon>Gunneridae</taxon>
        <taxon>Pentapetalae</taxon>
        <taxon>asterids</taxon>
        <taxon>Ericales</taxon>
        <taxon>Actinidiaceae</taxon>
        <taxon>Actinidia</taxon>
    </lineage>
</organism>
<keyword evidence="2" id="KW-1185">Reference proteome</keyword>
<comment type="caution">
    <text evidence="1">The sequence shown here is derived from an EMBL/GenBank/DDBJ whole genome shotgun (WGS) entry which is preliminary data.</text>
</comment>
<protein>
    <submittedName>
        <fullName evidence="1">Zinc finger C-x8-C-x5-C-x3-H type family protein</fullName>
    </submittedName>
</protein>
<reference evidence="1 2" key="1">
    <citation type="submission" date="2019-07" db="EMBL/GenBank/DDBJ databases">
        <title>De Novo Assembly of kiwifruit Actinidia rufa.</title>
        <authorList>
            <person name="Sugita-Konishi S."/>
            <person name="Sato K."/>
            <person name="Mori E."/>
            <person name="Abe Y."/>
            <person name="Kisaki G."/>
            <person name="Hamano K."/>
            <person name="Suezawa K."/>
            <person name="Otani M."/>
            <person name="Fukuda T."/>
            <person name="Manabe T."/>
            <person name="Gomi K."/>
            <person name="Tabuchi M."/>
            <person name="Akimitsu K."/>
            <person name="Kataoka I."/>
        </authorList>
    </citation>
    <scope>NUCLEOTIDE SEQUENCE [LARGE SCALE GENOMIC DNA]</scope>
    <source>
        <strain evidence="2">cv. Fuchu</strain>
    </source>
</reference>
<dbReference type="Proteomes" id="UP000585474">
    <property type="component" value="Unassembled WGS sequence"/>
</dbReference>
<name>A0A7J0EFX1_9ERIC</name>
<evidence type="ECO:0000313" key="2">
    <source>
        <dbReference type="Proteomes" id="UP000585474"/>
    </source>
</evidence>
<evidence type="ECO:0000313" key="1">
    <source>
        <dbReference type="EMBL" id="GFY84779.1"/>
    </source>
</evidence>
<accession>A0A7J0EFX1</accession>
<gene>
    <name evidence="1" type="ORF">Acr_03g0015530</name>
</gene>
<dbReference type="OrthoDB" id="10405027at2759"/>
<sequence>MAEVAAVAVRAGVACENHAADLGLVPRMPDHRTQLHDAMRKLAVLSVGTLSCLLPLVAQLRLEHPLVVHFELQRFLLSLTPWHIHSLLFHTAR</sequence>
<dbReference type="AlphaFoldDB" id="A0A7J0EFX1"/>